<evidence type="ECO:0000313" key="6">
    <source>
        <dbReference type="Proteomes" id="UP000492821"/>
    </source>
</evidence>
<dbReference type="AlphaFoldDB" id="A0A7E4UZ04"/>
<organism evidence="6 7">
    <name type="scientific">Panagrellus redivivus</name>
    <name type="common">Microworm</name>
    <dbReference type="NCBI Taxonomy" id="6233"/>
    <lineage>
        <taxon>Eukaryota</taxon>
        <taxon>Metazoa</taxon>
        <taxon>Ecdysozoa</taxon>
        <taxon>Nematoda</taxon>
        <taxon>Chromadorea</taxon>
        <taxon>Rhabditida</taxon>
        <taxon>Tylenchina</taxon>
        <taxon>Panagrolaimomorpha</taxon>
        <taxon>Panagrolaimoidea</taxon>
        <taxon>Panagrolaimidae</taxon>
        <taxon>Panagrellus</taxon>
    </lineage>
</organism>
<keyword evidence="3" id="KW-0206">Cytoskeleton</keyword>
<accession>A0A7E4UZ04</accession>
<sequence length="184" mass="19848">MEIQSIHYDPTTVVETSQGNKVSKAAHICGSQNIMLAGNSILFEDVTVRGDLGAIRIGKHSVVRERAIIRPPVKRFTPTPAFMQITIGDCVMIEQDCIVSAAVIGSYVHIGKGCVIGNRVIIKECAVVLDGAVIPEDQTVPSFAVVAGNPAQIVKTAPESTQILMKDAMKQFYHAYSRESADHS</sequence>
<evidence type="ECO:0000256" key="5">
    <source>
        <dbReference type="ARBA" id="ARBA00034865"/>
    </source>
</evidence>
<dbReference type="PANTHER" id="PTHR46126:SF1">
    <property type="entry name" value="DYNACTIN SUBUNIT 5"/>
    <property type="match status" value="1"/>
</dbReference>
<evidence type="ECO:0000256" key="3">
    <source>
        <dbReference type="ARBA" id="ARBA00023212"/>
    </source>
</evidence>
<dbReference type="InterPro" id="IPR047125">
    <property type="entry name" value="DCTN5"/>
</dbReference>
<dbReference type="Proteomes" id="UP000492821">
    <property type="component" value="Unassembled WGS sequence"/>
</dbReference>
<dbReference type="PANTHER" id="PTHR46126">
    <property type="entry name" value="DYNACTIN SUBUNIT 5"/>
    <property type="match status" value="1"/>
</dbReference>
<dbReference type="Pfam" id="PF21711">
    <property type="entry name" value="DCTN5"/>
    <property type="match status" value="1"/>
</dbReference>
<dbReference type="GO" id="GO:0005869">
    <property type="term" value="C:dynactin complex"/>
    <property type="evidence" value="ECO:0007669"/>
    <property type="project" value="TreeGrafter"/>
</dbReference>
<keyword evidence="6" id="KW-1185">Reference proteome</keyword>
<comment type="similarity">
    <text evidence="4">Belongs to the dynactin subunits 5/6 family. Dynactin subunit 5 subfamily.</text>
</comment>
<evidence type="ECO:0000256" key="1">
    <source>
        <dbReference type="ARBA" id="ARBA00004245"/>
    </source>
</evidence>
<dbReference type="SUPFAM" id="SSF51161">
    <property type="entry name" value="Trimeric LpxA-like enzymes"/>
    <property type="match status" value="1"/>
</dbReference>
<reference evidence="6" key="1">
    <citation type="journal article" date="2013" name="Genetics">
        <title>The draft genome and transcriptome of Panagrellus redivivus are shaped by the harsh demands of a free-living lifestyle.</title>
        <authorList>
            <person name="Srinivasan J."/>
            <person name="Dillman A.R."/>
            <person name="Macchietto M.G."/>
            <person name="Heikkinen L."/>
            <person name="Lakso M."/>
            <person name="Fracchia K.M."/>
            <person name="Antoshechkin I."/>
            <person name="Mortazavi A."/>
            <person name="Wong G."/>
            <person name="Sternberg P.W."/>
        </authorList>
    </citation>
    <scope>NUCLEOTIDE SEQUENCE [LARGE SCALE GENOMIC DNA]</scope>
    <source>
        <strain evidence="6">MT8872</strain>
    </source>
</reference>
<evidence type="ECO:0000313" key="7">
    <source>
        <dbReference type="WBParaSite" id="Pan_g14550.t1"/>
    </source>
</evidence>
<evidence type="ECO:0000256" key="4">
    <source>
        <dbReference type="ARBA" id="ARBA00034706"/>
    </source>
</evidence>
<evidence type="ECO:0000256" key="2">
    <source>
        <dbReference type="ARBA" id="ARBA00022490"/>
    </source>
</evidence>
<dbReference type="WBParaSite" id="Pan_g14550.t1">
    <property type="protein sequence ID" value="Pan_g14550.t1"/>
    <property type="gene ID" value="Pan_g14550"/>
</dbReference>
<dbReference type="InterPro" id="IPR011004">
    <property type="entry name" value="Trimer_LpxA-like_sf"/>
</dbReference>
<protein>
    <recommendedName>
        <fullName evidence="5">Dynactin subunit 5</fullName>
    </recommendedName>
</protein>
<dbReference type="Gene3D" id="2.160.10.10">
    <property type="entry name" value="Hexapeptide repeat proteins"/>
    <property type="match status" value="1"/>
</dbReference>
<comment type="subcellular location">
    <subcellularLocation>
        <location evidence="1">Cytoplasm</location>
        <location evidence="1">Cytoskeleton</location>
    </subcellularLocation>
</comment>
<keyword evidence="2" id="KW-0963">Cytoplasm</keyword>
<proteinExistence type="inferred from homology"/>
<name>A0A7E4UZ04_PANRE</name>
<dbReference type="CDD" id="cd03359">
    <property type="entry name" value="LbH_Dynactin_5"/>
    <property type="match status" value="1"/>
</dbReference>
<reference evidence="7" key="2">
    <citation type="submission" date="2020-10" db="UniProtKB">
        <authorList>
            <consortium name="WormBaseParasite"/>
        </authorList>
    </citation>
    <scope>IDENTIFICATION</scope>
</reference>